<dbReference type="EMBL" id="FJNE01000003">
    <property type="protein sequence ID" value="CZQ91226.1"/>
    <property type="molecule type" value="Genomic_DNA"/>
</dbReference>
<gene>
    <name evidence="9" type="ORF">Tpal_1376</name>
</gene>
<evidence type="ECO:0000313" key="10">
    <source>
        <dbReference type="Proteomes" id="UP000242754"/>
    </source>
</evidence>
<dbReference type="SUPFAM" id="SSF53649">
    <property type="entry name" value="Alkaline phosphatase-like"/>
    <property type="match status" value="1"/>
</dbReference>
<evidence type="ECO:0000256" key="6">
    <source>
        <dbReference type="ARBA" id="ARBA00023136"/>
    </source>
</evidence>
<keyword evidence="5 7" id="KW-1133">Transmembrane helix</keyword>
<evidence type="ECO:0000313" key="9">
    <source>
        <dbReference type="EMBL" id="CZQ91226.1"/>
    </source>
</evidence>
<dbReference type="PANTHER" id="PTHR47371:SF3">
    <property type="entry name" value="PHOSPHOGLYCEROL TRANSFERASE I"/>
    <property type="match status" value="1"/>
</dbReference>
<protein>
    <submittedName>
        <fullName evidence="9">Sulfatase</fullName>
    </submittedName>
</protein>
<dbReference type="PANTHER" id="PTHR47371">
    <property type="entry name" value="LIPOTEICHOIC ACID SYNTHASE"/>
    <property type="match status" value="1"/>
</dbReference>
<dbReference type="InterPro" id="IPR017850">
    <property type="entry name" value="Alkaline_phosphatase_core_sf"/>
</dbReference>
<dbReference type="InterPro" id="IPR000917">
    <property type="entry name" value="Sulfatase_N"/>
</dbReference>
<comment type="pathway">
    <text evidence="2">Cell wall biogenesis; lipoteichoic acid biosynthesis.</text>
</comment>
<dbReference type="Gene3D" id="3.40.720.10">
    <property type="entry name" value="Alkaline Phosphatase, subunit A"/>
    <property type="match status" value="1"/>
</dbReference>
<name>A0A143YKK8_9LACT</name>
<dbReference type="STRING" id="140314.SAMN04488076_11444"/>
<feature type="transmembrane region" description="Helical" evidence="7">
    <location>
        <begin position="171"/>
        <end position="189"/>
    </location>
</feature>
<organism evidence="9 10">
    <name type="scientific">Trichococcus palustris</name>
    <dbReference type="NCBI Taxonomy" id="140314"/>
    <lineage>
        <taxon>Bacteria</taxon>
        <taxon>Bacillati</taxon>
        <taxon>Bacillota</taxon>
        <taxon>Bacilli</taxon>
        <taxon>Lactobacillales</taxon>
        <taxon>Carnobacteriaceae</taxon>
        <taxon>Trichococcus</taxon>
    </lineage>
</organism>
<evidence type="ECO:0000256" key="7">
    <source>
        <dbReference type="SAM" id="Phobius"/>
    </source>
</evidence>
<feature type="transmembrane region" description="Helical" evidence="7">
    <location>
        <begin position="55"/>
        <end position="83"/>
    </location>
</feature>
<keyword evidence="3" id="KW-1003">Cell membrane</keyword>
<evidence type="ECO:0000256" key="4">
    <source>
        <dbReference type="ARBA" id="ARBA00022692"/>
    </source>
</evidence>
<keyword evidence="4 7" id="KW-0812">Transmembrane</keyword>
<dbReference type="InterPro" id="IPR050448">
    <property type="entry name" value="OpgB/LTA_synthase_biosynth"/>
</dbReference>
<dbReference type="Proteomes" id="UP000242754">
    <property type="component" value="Unassembled WGS sequence"/>
</dbReference>
<evidence type="ECO:0000256" key="5">
    <source>
        <dbReference type="ARBA" id="ARBA00022989"/>
    </source>
</evidence>
<feature type="transmembrane region" description="Helical" evidence="7">
    <location>
        <begin position="141"/>
        <end position="159"/>
    </location>
</feature>
<feature type="domain" description="Sulfatase N-terminal" evidence="8">
    <location>
        <begin position="272"/>
        <end position="553"/>
    </location>
</feature>
<accession>A0A143YKK8</accession>
<feature type="transmembrane region" description="Helical" evidence="7">
    <location>
        <begin position="24"/>
        <end position="43"/>
    </location>
</feature>
<reference evidence="9 10" key="1">
    <citation type="submission" date="2016-02" db="EMBL/GenBank/DDBJ databases">
        <authorList>
            <person name="Wen L."/>
            <person name="He K."/>
            <person name="Yang H."/>
        </authorList>
    </citation>
    <scope>NUCLEOTIDE SEQUENCE [LARGE SCALE GENOMIC DNA]</scope>
    <source>
        <strain evidence="9">Trichococcus palustris</strain>
    </source>
</reference>
<sequence length="629" mass="71259">MENKKDLQDRKVNTYKGGKSRKKILLLQFFSLLATILAVHLYLQWCQNGLDPALVINFVFAWHTVKFLVSTGVLLAAGLWLWALSGNIRVTNAILLFAGGAVGFATYEKMKQRNEPVYPSDLEMVKEARFLLGMLTARTQTLLILAILVCAGIFLYLLRENKMRASEKLDWKTRFALFGVSSLALFYIGQFQQEGNLLKKAYDRTAYWIPYSQQMNYYNNGFVAGFLYNFSAAPMEMPEGYSDAEISGLKEKYQAIANEINAARTQKQPQANIIYIMNESFADPLELKGIDLKLDPIPFTRALKGTSYSGAMLSQGYGGGTANIEFEALTGLSMEPFASNITTPYTQFLSSNDAFPSVVSRLEEAGYHSTAIHPFNTTMYKRKENYQTLGFDEFNYDETMVNAEKIDTNPYISDQSAYSEVIRTMENSSGKDFIHLVTMQNHTPYINKYTDLYSYQETGVEDNAIRNYLQDLSYSDQALAELVEKLKGWEEPTVVVFWGDHWPSVFGETVFSENTIQTMHETPLLIFSNFGSEQKDLGVISPIYFFSEVLKMTQTQVTPFEALLQELQKEIPAFEKTMYVKAEDGAYVSSRSDLSDEAQVVLADYDMIQYDLTAGQQISLEKGFFEIGK</sequence>
<dbReference type="RefSeq" id="WP_143084455.1">
    <property type="nucleotide sequence ID" value="NZ_FJNE01000003.1"/>
</dbReference>
<proteinExistence type="predicted"/>
<keyword evidence="10" id="KW-1185">Reference proteome</keyword>
<feature type="transmembrane region" description="Helical" evidence="7">
    <location>
        <begin position="90"/>
        <end position="107"/>
    </location>
</feature>
<evidence type="ECO:0000256" key="3">
    <source>
        <dbReference type="ARBA" id="ARBA00022475"/>
    </source>
</evidence>
<evidence type="ECO:0000256" key="1">
    <source>
        <dbReference type="ARBA" id="ARBA00004651"/>
    </source>
</evidence>
<evidence type="ECO:0000256" key="2">
    <source>
        <dbReference type="ARBA" id="ARBA00004936"/>
    </source>
</evidence>
<dbReference type="Pfam" id="PF00884">
    <property type="entry name" value="Sulfatase"/>
    <property type="match status" value="1"/>
</dbReference>
<dbReference type="AlphaFoldDB" id="A0A143YKK8"/>
<dbReference type="GO" id="GO:0005886">
    <property type="term" value="C:plasma membrane"/>
    <property type="evidence" value="ECO:0007669"/>
    <property type="project" value="UniProtKB-SubCell"/>
</dbReference>
<dbReference type="CDD" id="cd16015">
    <property type="entry name" value="LTA_synthase"/>
    <property type="match status" value="1"/>
</dbReference>
<comment type="subcellular location">
    <subcellularLocation>
        <location evidence="1">Cell membrane</location>
        <topology evidence="1">Multi-pass membrane protein</topology>
    </subcellularLocation>
</comment>
<keyword evidence="6 7" id="KW-0472">Membrane</keyword>
<evidence type="ECO:0000259" key="8">
    <source>
        <dbReference type="Pfam" id="PF00884"/>
    </source>
</evidence>